<name>A0A7U2HXZ8_PHANO</name>
<sequence>MEAARHNKVWKVQWRLACTTKQHEATSKCCRRRGTPADREARNVTKEFQSQVRDSSTNISNIQRRARGPSVMVRLGHSRCNTNRPTPRLEIASVAASEGRVECLCRRPRADAFAVKPG</sequence>
<evidence type="ECO:0000313" key="3">
    <source>
        <dbReference type="Proteomes" id="UP000663193"/>
    </source>
</evidence>
<accession>A0A7U2HXZ8</accession>
<evidence type="ECO:0000256" key="1">
    <source>
        <dbReference type="SAM" id="MobiDB-lite"/>
    </source>
</evidence>
<reference evidence="3" key="1">
    <citation type="journal article" date="2021" name="BMC Genomics">
        <title>Chromosome-level genome assembly and manually-curated proteome of model necrotroph Parastagonospora nodorum Sn15 reveals a genome-wide trove of candidate effector homologs, and redundancy of virulence-related functions within an accessory chromosome.</title>
        <authorList>
            <person name="Bertazzoni S."/>
            <person name="Jones D.A.B."/>
            <person name="Phan H.T."/>
            <person name="Tan K.-C."/>
            <person name="Hane J.K."/>
        </authorList>
    </citation>
    <scope>NUCLEOTIDE SEQUENCE [LARGE SCALE GENOMIC DNA]</scope>
    <source>
        <strain evidence="3">SN15 / ATCC MYA-4574 / FGSC 10173)</strain>
    </source>
</reference>
<proteinExistence type="predicted"/>
<dbReference type="AlphaFoldDB" id="A0A7U2HXZ8"/>
<feature type="compositionally biased region" description="Polar residues" evidence="1">
    <location>
        <begin position="46"/>
        <end position="63"/>
    </location>
</feature>
<feature type="region of interest" description="Disordered" evidence="1">
    <location>
        <begin position="30"/>
        <end position="66"/>
    </location>
</feature>
<protein>
    <submittedName>
        <fullName evidence="2">Uncharacterized protein</fullName>
    </submittedName>
</protein>
<dbReference type="VEuPathDB" id="FungiDB:JI435_406430"/>
<evidence type="ECO:0000313" key="2">
    <source>
        <dbReference type="EMBL" id="QRC94828.1"/>
    </source>
</evidence>
<feature type="compositionally biased region" description="Basic and acidic residues" evidence="1">
    <location>
        <begin position="35"/>
        <end position="45"/>
    </location>
</feature>
<organism evidence="2 3">
    <name type="scientific">Phaeosphaeria nodorum (strain SN15 / ATCC MYA-4574 / FGSC 10173)</name>
    <name type="common">Glume blotch fungus</name>
    <name type="synonym">Parastagonospora nodorum</name>
    <dbReference type="NCBI Taxonomy" id="321614"/>
    <lineage>
        <taxon>Eukaryota</taxon>
        <taxon>Fungi</taxon>
        <taxon>Dikarya</taxon>
        <taxon>Ascomycota</taxon>
        <taxon>Pezizomycotina</taxon>
        <taxon>Dothideomycetes</taxon>
        <taxon>Pleosporomycetidae</taxon>
        <taxon>Pleosporales</taxon>
        <taxon>Pleosporineae</taxon>
        <taxon>Phaeosphaeriaceae</taxon>
        <taxon>Parastagonospora</taxon>
    </lineage>
</organism>
<keyword evidence="3" id="KW-1185">Reference proteome</keyword>
<gene>
    <name evidence="2" type="ORF">JI435_406430</name>
</gene>
<dbReference type="EMBL" id="CP069027">
    <property type="protein sequence ID" value="QRC94828.1"/>
    <property type="molecule type" value="Genomic_DNA"/>
</dbReference>
<dbReference type="Proteomes" id="UP000663193">
    <property type="component" value="Chromosome 5"/>
</dbReference>